<dbReference type="Proteomes" id="UP000326837">
    <property type="component" value="Chromosome"/>
</dbReference>
<dbReference type="EMBL" id="AP021861">
    <property type="protein sequence ID" value="BBO35309.1"/>
    <property type="molecule type" value="Genomic_DNA"/>
</dbReference>
<accession>A0A5K7XPJ3</accession>
<dbReference type="KEGG" id="lpav:PLANPX_4921"/>
<name>A0A5K7XPJ3_9BACT</name>
<dbReference type="AlphaFoldDB" id="A0A5K7XPJ3"/>
<keyword evidence="2" id="KW-1185">Reference proteome</keyword>
<organism evidence="1 2">
    <name type="scientific">Lacipirellula parvula</name>
    <dbReference type="NCBI Taxonomy" id="2650471"/>
    <lineage>
        <taxon>Bacteria</taxon>
        <taxon>Pseudomonadati</taxon>
        <taxon>Planctomycetota</taxon>
        <taxon>Planctomycetia</taxon>
        <taxon>Pirellulales</taxon>
        <taxon>Lacipirellulaceae</taxon>
        <taxon>Lacipirellula</taxon>
    </lineage>
</organism>
<reference evidence="2" key="1">
    <citation type="submission" date="2019-10" db="EMBL/GenBank/DDBJ databases">
        <title>Lacipirellula parvula gen. nov., sp. nov., representing a lineage of planctomycetes widespread in freshwater anoxic habitats, and description of the family Lacipirellulaceae.</title>
        <authorList>
            <person name="Dedysh S.N."/>
            <person name="Kulichevskaya I.S."/>
            <person name="Beletsky A.V."/>
            <person name="Rakitin A.L."/>
            <person name="Mardanov A.V."/>
            <person name="Ivanova A.A."/>
            <person name="Saltykova V.X."/>
            <person name="Rijpstra W.I.C."/>
            <person name="Sinninghe Damste J.S."/>
            <person name="Ravin N.V."/>
        </authorList>
    </citation>
    <scope>NUCLEOTIDE SEQUENCE [LARGE SCALE GENOMIC DNA]</scope>
    <source>
        <strain evidence="2">PX69</strain>
    </source>
</reference>
<evidence type="ECO:0000313" key="1">
    <source>
        <dbReference type="EMBL" id="BBO35309.1"/>
    </source>
</evidence>
<sequence>MPTTRCDLCRSADQKTKRTPTLLGVRSLCDRCRTVYRHSLAEALVEFQRNSNPSSAAATDATHRQAA</sequence>
<gene>
    <name evidence="1" type="ORF">PLANPX_4921</name>
</gene>
<proteinExistence type="predicted"/>
<evidence type="ECO:0008006" key="3">
    <source>
        <dbReference type="Google" id="ProtNLM"/>
    </source>
</evidence>
<protein>
    <recommendedName>
        <fullName evidence="3">ClpX-type ZB domain-containing protein</fullName>
    </recommendedName>
</protein>
<evidence type="ECO:0000313" key="2">
    <source>
        <dbReference type="Proteomes" id="UP000326837"/>
    </source>
</evidence>